<sequence>MKQIISSTSSVVMMMILMIILGVCNAQKTYSIASIQSDVTLSASSCAVSVVETYSYQFTGSYSTVARAVPYSIASSIDMSSVRVDVLTGGYSLSSKYVSAQQDSNFIVANFFPSTPSTLTTTLTIRYTYSANGPIRVNSNKQNYVSYYYKESSPIGMLTSKFIFSSDVNLANNVTTSGGSAVVNGKTVTFSTGAISSNIAYQPTVTFNTVGDQFSKCNEGLPLFAIVVIVIVVAICICCSIICGIITAFRNCVMDVLGIRRAGYGYVGERTAFVGGGSSSGGRGGFTGTSGFAN</sequence>
<dbReference type="VEuPathDB" id="AmoebaDB:NAEGRDRAFT_70401"/>
<keyword evidence="2" id="KW-0732">Signal</keyword>
<name>D2VN80_NAEGR</name>
<reference evidence="3 4" key="1">
    <citation type="journal article" date="2010" name="Cell">
        <title>The genome of Naegleria gruberi illuminates early eukaryotic versatility.</title>
        <authorList>
            <person name="Fritz-Laylin L.K."/>
            <person name="Prochnik S.E."/>
            <person name="Ginger M.L."/>
            <person name="Dacks J.B."/>
            <person name="Carpenter M.L."/>
            <person name="Field M.C."/>
            <person name="Kuo A."/>
            <person name="Paredez A."/>
            <person name="Chapman J."/>
            <person name="Pham J."/>
            <person name="Shu S."/>
            <person name="Neupane R."/>
            <person name="Cipriano M."/>
            <person name="Mancuso J."/>
            <person name="Tu H."/>
            <person name="Salamov A."/>
            <person name="Lindquist E."/>
            <person name="Shapiro H."/>
            <person name="Lucas S."/>
            <person name="Grigoriev I.V."/>
            <person name="Cande W.Z."/>
            <person name="Fulton C."/>
            <person name="Rokhsar D.S."/>
            <person name="Dawson S.C."/>
        </authorList>
    </citation>
    <scope>NUCLEOTIDE SEQUENCE [LARGE SCALE GENOMIC DNA]</scope>
    <source>
        <strain evidence="3 4">NEG-M</strain>
    </source>
</reference>
<dbReference type="EMBL" id="GG738884">
    <property type="protein sequence ID" value="EFC41697.1"/>
    <property type="molecule type" value="Genomic_DNA"/>
</dbReference>
<proteinExistence type="predicted"/>
<feature type="signal peptide" evidence="2">
    <location>
        <begin position="1"/>
        <end position="26"/>
    </location>
</feature>
<keyword evidence="1" id="KW-0812">Transmembrane</keyword>
<dbReference type="GeneID" id="8851442"/>
<evidence type="ECO:0000313" key="4">
    <source>
        <dbReference type="Proteomes" id="UP000006671"/>
    </source>
</evidence>
<evidence type="ECO:0000256" key="1">
    <source>
        <dbReference type="SAM" id="Phobius"/>
    </source>
</evidence>
<evidence type="ECO:0000313" key="3">
    <source>
        <dbReference type="EMBL" id="EFC41697.1"/>
    </source>
</evidence>
<dbReference type="Proteomes" id="UP000006671">
    <property type="component" value="Unassembled WGS sequence"/>
</dbReference>
<keyword evidence="1" id="KW-1133">Transmembrane helix</keyword>
<dbReference type="InParanoid" id="D2VN80"/>
<evidence type="ECO:0000256" key="2">
    <source>
        <dbReference type="SAM" id="SignalP"/>
    </source>
</evidence>
<keyword evidence="4" id="KW-1185">Reference proteome</keyword>
<dbReference type="AlphaFoldDB" id="D2VN80"/>
<gene>
    <name evidence="3" type="ORF">NAEGRDRAFT_70401</name>
</gene>
<accession>D2VN80</accession>
<keyword evidence="1" id="KW-0472">Membrane</keyword>
<feature type="chain" id="PRO_5003038612" evidence="2">
    <location>
        <begin position="27"/>
        <end position="294"/>
    </location>
</feature>
<feature type="transmembrane region" description="Helical" evidence="1">
    <location>
        <begin position="223"/>
        <end position="249"/>
    </location>
</feature>
<dbReference type="RefSeq" id="XP_002674441.1">
    <property type="nucleotide sequence ID" value="XM_002674395.1"/>
</dbReference>
<organism evidence="4">
    <name type="scientific">Naegleria gruberi</name>
    <name type="common">Amoeba</name>
    <dbReference type="NCBI Taxonomy" id="5762"/>
    <lineage>
        <taxon>Eukaryota</taxon>
        <taxon>Discoba</taxon>
        <taxon>Heterolobosea</taxon>
        <taxon>Tetramitia</taxon>
        <taxon>Eutetramitia</taxon>
        <taxon>Vahlkampfiidae</taxon>
        <taxon>Naegleria</taxon>
    </lineage>
</organism>
<protein>
    <submittedName>
        <fullName evidence="3">Predicted protein</fullName>
    </submittedName>
</protein>
<dbReference type="KEGG" id="ngr:NAEGRDRAFT_70401"/>